<dbReference type="Proteomes" id="UP000606889">
    <property type="component" value="Unassembled WGS sequence"/>
</dbReference>
<name>A0ABR7EH61_9FIRM</name>
<gene>
    <name evidence="2" type="ORF">H8S18_12255</name>
</gene>
<dbReference type="PROSITE" id="PS51257">
    <property type="entry name" value="PROKAR_LIPOPROTEIN"/>
    <property type="match status" value="1"/>
</dbReference>
<feature type="signal peptide" evidence="1">
    <location>
        <begin position="1"/>
        <end position="22"/>
    </location>
</feature>
<accession>A0ABR7EH61</accession>
<evidence type="ECO:0000256" key="1">
    <source>
        <dbReference type="SAM" id="SignalP"/>
    </source>
</evidence>
<evidence type="ECO:0000313" key="3">
    <source>
        <dbReference type="Proteomes" id="UP000606889"/>
    </source>
</evidence>
<organism evidence="2 3">
    <name type="scientific">Christensenella tenuis</name>
    <dbReference type="NCBI Taxonomy" id="2763033"/>
    <lineage>
        <taxon>Bacteria</taxon>
        <taxon>Bacillati</taxon>
        <taxon>Bacillota</taxon>
        <taxon>Clostridia</taxon>
        <taxon>Christensenellales</taxon>
        <taxon>Christensenellaceae</taxon>
        <taxon>Christensenella</taxon>
    </lineage>
</organism>
<dbReference type="EMBL" id="JACOON010000006">
    <property type="protein sequence ID" value="MBC5649112.1"/>
    <property type="molecule type" value="Genomic_DNA"/>
</dbReference>
<dbReference type="RefSeq" id="WP_186858552.1">
    <property type="nucleotide sequence ID" value="NZ_JACOON010000006.1"/>
</dbReference>
<sequence length="166" mass="17993">MKRILSVIVGVMVAAGVMVACAPAEETPTVAPVTELSSVDEISGQLGFSMVTLSLDGYEAKNYQVIDGELGQIIYENADGRVLRLRMQKINDDICGVEGAKDGGMHKIGKHEIWFGYLDGTQIAQWGDDGFTYCLIGEGFGSFGKEPFRVAAAALEEQVEQQKEQQ</sequence>
<evidence type="ECO:0000313" key="2">
    <source>
        <dbReference type="EMBL" id="MBC5649112.1"/>
    </source>
</evidence>
<reference evidence="2 3" key="1">
    <citation type="submission" date="2020-08" db="EMBL/GenBank/DDBJ databases">
        <title>Genome public.</title>
        <authorList>
            <person name="Liu C."/>
            <person name="Sun Q."/>
        </authorList>
    </citation>
    <scope>NUCLEOTIDE SEQUENCE [LARGE SCALE GENOMIC DNA]</scope>
    <source>
        <strain evidence="2 3">NSJ-35</strain>
    </source>
</reference>
<protein>
    <submittedName>
        <fullName evidence="2">Uncharacterized protein</fullName>
    </submittedName>
</protein>
<feature type="chain" id="PRO_5046618835" evidence="1">
    <location>
        <begin position="23"/>
        <end position="166"/>
    </location>
</feature>
<keyword evidence="3" id="KW-1185">Reference proteome</keyword>
<keyword evidence="1" id="KW-0732">Signal</keyword>
<proteinExistence type="predicted"/>
<comment type="caution">
    <text evidence="2">The sequence shown here is derived from an EMBL/GenBank/DDBJ whole genome shotgun (WGS) entry which is preliminary data.</text>
</comment>